<dbReference type="Proteomes" id="UP000272400">
    <property type="component" value="Unassembled WGS sequence"/>
</dbReference>
<protein>
    <submittedName>
        <fullName evidence="2">Glycerophosphoryl diester phosphodiesterase</fullName>
    </submittedName>
</protein>
<comment type="caution">
    <text evidence="2">The sequence shown here is derived from an EMBL/GenBank/DDBJ whole genome shotgun (WGS) entry which is preliminary data.</text>
</comment>
<dbReference type="OrthoDB" id="5241788at2"/>
<accession>A0A3N1D4C9</accession>
<dbReference type="InterPro" id="IPR030395">
    <property type="entry name" value="GP_PDE_dom"/>
</dbReference>
<dbReference type="PROSITE" id="PS51704">
    <property type="entry name" value="GP_PDE"/>
    <property type="match status" value="1"/>
</dbReference>
<name>A0A3N1D4C9_9ACTN</name>
<sequence>MRYAFLDHDGPIAFAHRGGALGAPENTMAAFQRAVDLGYRYIETDVQATADGALLAFHDADLTRVTGEPGKIARLPYRRVARARIHGTEPIPLLEDVLAAFPAVRFNIDIKDRPAITPLIRVLHRTGAWDRVCITSFSTRRLARARAQAAPLTREPVCTALGPGGVAAVRLGGRAARIAAEGVACAQIPHVLGPLPFATASFVAQAHAVGLAVHAWTVNDRTAMGRLLDSGVDGIMTDDLEALREVMAGRGLWSGAGA</sequence>
<dbReference type="PANTHER" id="PTHR43805:SF1">
    <property type="entry name" value="GP-PDE DOMAIN-CONTAINING PROTEIN"/>
    <property type="match status" value="1"/>
</dbReference>
<dbReference type="InterPro" id="IPR017946">
    <property type="entry name" value="PLC-like_Pdiesterase_TIM-brl"/>
</dbReference>
<evidence type="ECO:0000313" key="3">
    <source>
        <dbReference type="Proteomes" id="UP000272400"/>
    </source>
</evidence>
<dbReference type="Gene3D" id="3.20.20.190">
    <property type="entry name" value="Phosphatidylinositol (PI) phosphodiesterase"/>
    <property type="match status" value="1"/>
</dbReference>
<proteinExistence type="predicted"/>
<keyword evidence="3" id="KW-1185">Reference proteome</keyword>
<reference evidence="2 3" key="1">
    <citation type="submission" date="2018-11" db="EMBL/GenBank/DDBJ databases">
        <title>Sequencing the genomes of 1000 actinobacteria strains.</title>
        <authorList>
            <person name="Klenk H.-P."/>
        </authorList>
    </citation>
    <scope>NUCLEOTIDE SEQUENCE [LARGE SCALE GENOMIC DNA]</scope>
    <source>
        <strain evidence="2 3">DSM 44254</strain>
    </source>
</reference>
<dbReference type="SUPFAM" id="SSF51695">
    <property type="entry name" value="PLC-like phosphodiesterases"/>
    <property type="match status" value="1"/>
</dbReference>
<dbReference type="AlphaFoldDB" id="A0A3N1D4C9"/>
<evidence type="ECO:0000259" key="1">
    <source>
        <dbReference type="PROSITE" id="PS51704"/>
    </source>
</evidence>
<dbReference type="GO" id="GO:0008081">
    <property type="term" value="F:phosphoric diester hydrolase activity"/>
    <property type="evidence" value="ECO:0007669"/>
    <property type="project" value="InterPro"/>
</dbReference>
<gene>
    <name evidence="2" type="ORF">EDD29_6061</name>
</gene>
<feature type="domain" description="GP-PDE" evidence="1">
    <location>
        <begin position="11"/>
        <end position="247"/>
    </location>
</feature>
<evidence type="ECO:0000313" key="2">
    <source>
        <dbReference type="EMBL" id="ROO88392.1"/>
    </source>
</evidence>
<dbReference type="RefSeq" id="WP_123667640.1">
    <property type="nucleotide sequence ID" value="NZ_RJKE01000001.1"/>
</dbReference>
<dbReference type="GO" id="GO:0006629">
    <property type="term" value="P:lipid metabolic process"/>
    <property type="evidence" value="ECO:0007669"/>
    <property type="project" value="InterPro"/>
</dbReference>
<organism evidence="2 3">
    <name type="scientific">Actinocorallia herbida</name>
    <dbReference type="NCBI Taxonomy" id="58109"/>
    <lineage>
        <taxon>Bacteria</taxon>
        <taxon>Bacillati</taxon>
        <taxon>Actinomycetota</taxon>
        <taxon>Actinomycetes</taxon>
        <taxon>Streptosporangiales</taxon>
        <taxon>Thermomonosporaceae</taxon>
        <taxon>Actinocorallia</taxon>
    </lineage>
</organism>
<dbReference type="PANTHER" id="PTHR43805">
    <property type="entry name" value="GLYCEROPHOSPHORYL DIESTER PHOSPHODIESTERASE"/>
    <property type="match status" value="1"/>
</dbReference>
<dbReference type="Pfam" id="PF03009">
    <property type="entry name" value="GDPD"/>
    <property type="match status" value="1"/>
</dbReference>
<dbReference type="EMBL" id="RJKE01000001">
    <property type="protein sequence ID" value="ROO88392.1"/>
    <property type="molecule type" value="Genomic_DNA"/>
</dbReference>